<proteinExistence type="predicted"/>
<sequence length="223" mass="24955">MKDYEMMGQAYLVETDTESEPFDDPIDTETPELPHVVASPILLPDSTSPACHTEESEDSDTTACMTVRAQLIMSPGYLARVAEAMDLSDFDLCTDIEEDEIGEEDTDDDEGHRLDDEGRGLDDEGYRLDDKGRRVESDGFGLEGEEEVVLEGQLRELAVEEDQVYSTFEIGQGFRFIPEPKRLEGVLALRQPTLTTWMDLEDGIAYNDIHAYPPPTQTPPSLE</sequence>
<feature type="compositionally biased region" description="Basic and acidic residues" evidence="1">
    <location>
        <begin position="110"/>
        <end position="132"/>
    </location>
</feature>
<evidence type="ECO:0000313" key="2">
    <source>
        <dbReference type="EMBL" id="GEU92064.1"/>
    </source>
</evidence>
<name>A0A6L2P5D1_TANCI</name>
<accession>A0A6L2P5D1</accession>
<dbReference type="EMBL" id="BKCJ010010543">
    <property type="protein sequence ID" value="GEU92064.1"/>
    <property type="molecule type" value="Genomic_DNA"/>
</dbReference>
<protein>
    <submittedName>
        <fullName evidence="2">Uncharacterized protein</fullName>
    </submittedName>
</protein>
<gene>
    <name evidence="2" type="ORF">Tci_064042</name>
</gene>
<feature type="region of interest" description="Disordered" evidence="1">
    <location>
        <begin position="99"/>
        <end position="132"/>
    </location>
</feature>
<dbReference type="AlphaFoldDB" id="A0A6L2P5D1"/>
<organism evidence="2">
    <name type="scientific">Tanacetum cinerariifolium</name>
    <name type="common">Dalmatian daisy</name>
    <name type="synonym">Chrysanthemum cinerariifolium</name>
    <dbReference type="NCBI Taxonomy" id="118510"/>
    <lineage>
        <taxon>Eukaryota</taxon>
        <taxon>Viridiplantae</taxon>
        <taxon>Streptophyta</taxon>
        <taxon>Embryophyta</taxon>
        <taxon>Tracheophyta</taxon>
        <taxon>Spermatophyta</taxon>
        <taxon>Magnoliopsida</taxon>
        <taxon>eudicotyledons</taxon>
        <taxon>Gunneridae</taxon>
        <taxon>Pentapetalae</taxon>
        <taxon>asterids</taxon>
        <taxon>campanulids</taxon>
        <taxon>Asterales</taxon>
        <taxon>Asteraceae</taxon>
        <taxon>Asteroideae</taxon>
        <taxon>Anthemideae</taxon>
        <taxon>Anthemidinae</taxon>
        <taxon>Tanacetum</taxon>
    </lineage>
</organism>
<feature type="compositionally biased region" description="Acidic residues" evidence="1">
    <location>
        <begin position="99"/>
        <end position="109"/>
    </location>
</feature>
<evidence type="ECO:0000256" key="1">
    <source>
        <dbReference type="SAM" id="MobiDB-lite"/>
    </source>
</evidence>
<comment type="caution">
    <text evidence="2">The sequence shown here is derived from an EMBL/GenBank/DDBJ whole genome shotgun (WGS) entry which is preliminary data.</text>
</comment>
<reference evidence="2" key="1">
    <citation type="journal article" date="2019" name="Sci. Rep.">
        <title>Draft genome of Tanacetum cinerariifolium, the natural source of mosquito coil.</title>
        <authorList>
            <person name="Yamashiro T."/>
            <person name="Shiraishi A."/>
            <person name="Satake H."/>
            <person name="Nakayama K."/>
        </authorList>
    </citation>
    <scope>NUCLEOTIDE SEQUENCE</scope>
</reference>